<dbReference type="NCBIfam" id="TIGR04409">
    <property type="entry name" value="LptC_YrbK"/>
    <property type="match status" value="1"/>
</dbReference>
<dbReference type="eggNOG" id="COG3117">
    <property type="taxonomic scope" value="Bacteria"/>
</dbReference>
<dbReference type="Proteomes" id="UP000017842">
    <property type="component" value="Unassembled WGS sequence"/>
</dbReference>
<dbReference type="InterPro" id="IPR052363">
    <property type="entry name" value="LPS_export_LptC"/>
</dbReference>
<dbReference type="GO" id="GO:0017089">
    <property type="term" value="F:glycolipid transfer activity"/>
    <property type="evidence" value="ECO:0007669"/>
    <property type="project" value="TreeGrafter"/>
</dbReference>
<gene>
    <name evidence="6" type="ORF">MGMO_55c00120</name>
</gene>
<evidence type="ECO:0000313" key="6">
    <source>
        <dbReference type="EMBL" id="ESS72481.1"/>
    </source>
</evidence>
<dbReference type="GO" id="GO:0005886">
    <property type="term" value="C:plasma membrane"/>
    <property type="evidence" value="ECO:0007669"/>
    <property type="project" value="InterPro"/>
</dbReference>
<dbReference type="PANTHER" id="PTHR37481">
    <property type="entry name" value="LIPOPOLYSACCHARIDE EXPORT SYSTEM PROTEIN LPTC"/>
    <property type="match status" value="1"/>
</dbReference>
<dbReference type="PANTHER" id="PTHR37481:SF1">
    <property type="entry name" value="LIPOPOLYSACCHARIDE EXPORT SYSTEM PROTEIN LPTC"/>
    <property type="match status" value="1"/>
</dbReference>
<keyword evidence="4" id="KW-1133">Transmembrane helix</keyword>
<keyword evidence="1" id="KW-1003">Cell membrane</keyword>
<evidence type="ECO:0000256" key="4">
    <source>
        <dbReference type="ARBA" id="ARBA00022989"/>
    </source>
</evidence>
<dbReference type="GO" id="GO:0030288">
    <property type="term" value="C:outer membrane-bounded periplasmic space"/>
    <property type="evidence" value="ECO:0007669"/>
    <property type="project" value="TreeGrafter"/>
</dbReference>
<dbReference type="OrthoDB" id="5973594at2"/>
<evidence type="ECO:0000256" key="3">
    <source>
        <dbReference type="ARBA" id="ARBA00022692"/>
    </source>
</evidence>
<keyword evidence="3" id="KW-0812">Transmembrane</keyword>
<keyword evidence="7" id="KW-1185">Reference proteome</keyword>
<protein>
    <recommendedName>
        <fullName evidence="8">Lipopolysaccharide export system protein LptC</fullName>
    </recommendedName>
</protein>
<dbReference type="InterPro" id="IPR010664">
    <property type="entry name" value="LipoPS_assembly_LptC-rel"/>
</dbReference>
<keyword evidence="2" id="KW-0997">Cell inner membrane</keyword>
<dbReference type="GO" id="GO:0015221">
    <property type="term" value="F:lipopolysaccharide transmembrane transporter activity"/>
    <property type="evidence" value="ECO:0007669"/>
    <property type="project" value="InterPro"/>
</dbReference>
<evidence type="ECO:0008006" key="8">
    <source>
        <dbReference type="Google" id="ProtNLM"/>
    </source>
</evidence>
<evidence type="ECO:0000256" key="2">
    <source>
        <dbReference type="ARBA" id="ARBA00022519"/>
    </source>
</evidence>
<reference evidence="6 7" key="1">
    <citation type="journal article" date="2013" name="Genome Announc.">
        <title>Draft Genome Sequence of the Methanotrophic Gammaproteobacterium Methyloglobulus morosus DSM 22980 Strain KoM1.</title>
        <authorList>
            <person name="Poehlein A."/>
            <person name="Deutzmann J.S."/>
            <person name="Daniel R."/>
            <person name="Simeonova D.D."/>
        </authorList>
    </citation>
    <scope>NUCLEOTIDE SEQUENCE [LARGE SCALE GENOMIC DNA]</scope>
    <source>
        <strain evidence="6 7">KoM1</strain>
    </source>
</reference>
<dbReference type="STRING" id="1116472.MGMO_55c00120"/>
<name>V5DYU0_9GAMM</name>
<dbReference type="RefSeq" id="WP_023494483.1">
    <property type="nucleotide sequence ID" value="NZ_AYLO01000053.1"/>
</dbReference>
<dbReference type="EMBL" id="AYLO01000053">
    <property type="protein sequence ID" value="ESS72481.1"/>
    <property type="molecule type" value="Genomic_DNA"/>
</dbReference>
<evidence type="ECO:0000256" key="5">
    <source>
        <dbReference type="ARBA" id="ARBA00023136"/>
    </source>
</evidence>
<keyword evidence="5" id="KW-0472">Membrane</keyword>
<organism evidence="6 7">
    <name type="scientific">Methyloglobulus morosus KoM1</name>
    <dbReference type="NCBI Taxonomy" id="1116472"/>
    <lineage>
        <taxon>Bacteria</taxon>
        <taxon>Pseudomonadati</taxon>
        <taxon>Pseudomonadota</taxon>
        <taxon>Gammaproteobacteria</taxon>
        <taxon>Methylococcales</taxon>
        <taxon>Methylococcaceae</taxon>
        <taxon>Methyloglobulus</taxon>
    </lineage>
</organism>
<evidence type="ECO:0000313" key="7">
    <source>
        <dbReference type="Proteomes" id="UP000017842"/>
    </source>
</evidence>
<sequence length="190" mass="21564">MTHFSEKFIYIFLTGLALLSWWLTQYTGLIQAEKEKVNGTYPDYFSKSYTKWEMDETGQVKSTLTAEEMTHYATDDWATHTKKPVMTFNNEKTPPWVVIAETGVLSKDGKKLQLNGKVTVNRANTQDLKQLTINTSNLMVTPETSYAETNAWAELISASNVTTGTGMKMTFKEPIHVELLSKVKGKYETK</sequence>
<proteinExistence type="predicted"/>
<dbReference type="Gene3D" id="2.60.450.10">
    <property type="entry name" value="Lipopolysaccharide (LPS) transport protein A like domain"/>
    <property type="match status" value="1"/>
</dbReference>
<accession>V5DYU0</accession>
<comment type="caution">
    <text evidence="6">The sequence shown here is derived from an EMBL/GenBank/DDBJ whole genome shotgun (WGS) entry which is preliminary data.</text>
</comment>
<dbReference type="AlphaFoldDB" id="V5DYU0"/>
<evidence type="ECO:0000256" key="1">
    <source>
        <dbReference type="ARBA" id="ARBA00022475"/>
    </source>
</evidence>
<dbReference type="InterPro" id="IPR026265">
    <property type="entry name" value="LptC"/>
</dbReference>
<dbReference type="Pfam" id="PF06835">
    <property type="entry name" value="LptC"/>
    <property type="match status" value="1"/>
</dbReference>